<evidence type="ECO:0000313" key="2">
    <source>
        <dbReference type="EMBL" id="GBP14260.1"/>
    </source>
</evidence>
<dbReference type="Proteomes" id="UP000299102">
    <property type="component" value="Unassembled WGS sequence"/>
</dbReference>
<feature type="region of interest" description="Disordered" evidence="1">
    <location>
        <begin position="1"/>
        <end position="33"/>
    </location>
</feature>
<evidence type="ECO:0000313" key="3">
    <source>
        <dbReference type="Proteomes" id="UP000299102"/>
    </source>
</evidence>
<proteinExistence type="predicted"/>
<organism evidence="2 3">
    <name type="scientific">Eumeta variegata</name>
    <name type="common">Bagworm moth</name>
    <name type="synonym">Eumeta japonica</name>
    <dbReference type="NCBI Taxonomy" id="151549"/>
    <lineage>
        <taxon>Eukaryota</taxon>
        <taxon>Metazoa</taxon>
        <taxon>Ecdysozoa</taxon>
        <taxon>Arthropoda</taxon>
        <taxon>Hexapoda</taxon>
        <taxon>Insecta</taxon>
        <taxon>Pterygota</taxon>
        <taxon>Neoptera</taxon>
        <taxon>Endopterygota</taxon>
        <taxon>Lepidoptera</taxon>
        <taxon>Glossata</taxon>
        <taxon>Ditrysia</taxon>
        <taxon>Tineoidea</taxon>
        <taxon>Psychidae</taxon>
        <taxon>Oiketicinae</taxon>
        <taxon>Eumeta</taxon>
    </lineage>
</organism>
<sequence length="66" mass="7019">MDPFDTGSAAARRTAGRVSGPRSRAVRTSSNRSVHVIKVRRKVIKSCSGSILTENANANTILAPKP</sequence>
<keyword evidence="3" id="KW-1185">Reference proteome</keyword>
<dbReference type="AlphaFoldDB" id="A0A4C1TKX5"/>
<evidence type="ECO:0000256" key="1">
    <source>
        <dbReference type="SAM" id="MobiDB-lite"/>
    </source>
</evidence>
<accession>A0A4C1TKX5</accession>
<gene>
    <name evidence="2" type="ORF">EVAR_7681_1</name>
</gene>
<feature type="compositionally biased region" description="Low complexity" evidence="1">
    <location>
        <begin position="1"/>
        <end position="20"/>
    </location>
</feature>
<protein>
    <submittedName>
        <fullName evidence="2">Uncharacterized protein</fullName>
    </submittedName>
</protein>
<reference evidence="2 3" key="1">
    <citation type="journal article" date="2019" name="Commun. Biol.">
        <title>The bagworm genome reveals a unique fibroin gene that provides high tensile strength.</title>
        <authorList>
            <person name="Kono N."/>
            <person name="Nakamura H."/>
            <person name="Ohtoshi R."/>
            <person name="Tomita M."/>
            <person name="Numata K."/>
            <person name="Arakawa K."/>
        </authorList>
    </citation>
    <scope>NUCLEOTIDE SEQUENCE [LARGE SCALE GENOMIC DNA]</scope>
</reference>
<dbReference type="EMBL" id="BGZK01000062">
    <property type="protein sequence ID" value="GBP14260.1"/>
    <property type="molecule type" value="Genomic_DNA"/>
</dbReference>
<name>A0A4C1TKX5_EUMVA</name>
<comment type="caution">
    <text evidence="2">The sequence shown here is derived from an EMBL/GenBank/DDBJ whole genome shotgun (WGS) entry which is preliminary data.</text>
</comment>